<dbReference type="Proteomes" id="UP001152561">
    <property type="component" value="Unassembled WGS sequence"/>
</dbReference>
<dbReference type="SUPFAM" id="SSF53756">
    <property type="entry name" value="UDP-Glycosyltransferase/glycogen phosphorylase"/>
    <property type="match status" value="1"/>
</dbReference>
<evidence type="ECO:0000256" key="4">
    <source>
        <dbReference type="RuleBase" id="RU003718"/>
    </source>
</evidence>
<reference evidence="8" key="1">
    <citation type="journal article" date="2023" name="Proc. Natl. Acad. Sci. U.S.A.">
        <title>Genomic and structural basis for evolution of tropane alkaloid biosynthesis.</title>
        <authorList>
            <person name="Wanga Y.-J."/>
            <person name="Taina T."/>
            <person name="Yua J.-Y."/>
            <person name="Lia J."/>
            <person name="Xua B."/>
            <person name="Chenc J."/>
            <person name="D'Auriad J.C."/>
            <person name="Huanga J.-P."/>
            <person name="Huanga S.-X."/>
        </authorList>
    </citation>
    <scope>NUCLEOTIDE SEQUENCE [LARGE SCALE GENOMIC DNA]</scope>
    <source>
        <strain evidence="8">cv. KIB-2019</strain>
    </source>
</reference>
<evidence type="ECO:0000259" key="6">
    <source>
        <dbReference type="Pfam" id="PF26168"/>
    </source>
</evidence>
<dbReference type="FunFam" id="3.40.50.2000:FF:000060">
    <property type="entry name" value="Glycosyltransferase"/>
    <property type="match status" value="1"/>
</dbReference>
<sequence length="479" mass="54036">MATNVTSLANHNQNGTKQEDVVIVMVPFPAQGHLNQLLHLSRLVSSYNLPIHYVGFNTSIRQAKLRVYGWDPITNTTPNIHVKEIPIPSSYNVQSPCSNMSKFIASTLDLSLTLRELLIAFLIELSSTTRRLVIVYDSLMAFVVQDIVSIPNVEAYCFHPVSAFTTSSIIWESIEKFLHLPTFLGKFARKLLKIPIELPSLESSFTHEFLDFLSMQDKHHNICSGNLFDTCKVVEGPYLEILAKLHRLLRRGNQWAIGPFNPIKIPKDSKDHCHKCLRWLDKQEPNSVILVSFGTTSSLSSDQIKELAMGLEKSDQKFIWVVRDVLLGEGQEVNIPNGYEERIHGRGIIVKDWAPQLEILGHSSTGGFLSHCGWNSCMESITMGVPIASWPMSFDQPRNAVLVTNVLKVGIVVKDWERHDDLVTFTIVENAVRKLMDSPEGDEMRTRAMELGKKVRESMMDGGISRKVMDSFIAHVTRD</sequence>
<protein>
    <recommendedName>
        <fullName evidence="5">Glycosyltransferase</fullName>
        <ecNumber evidence="5">2.4.1.-</ecNumber>
    </recommendedName>
</protein>
<evidence type="ECO:0000256" key="5">
    <source>
        <dbReference type="RuleBase" id="RU362057"/>
    </source>
</evidence>
<organism evidence="7 8">
    <name type="scientific">Anisodus acutangulus</name>
    <dbReference type="NCBI Taxonomy" id="402998"/>
    <lineage>
        <taxon>Eukaryota</taxon>
        <taxon>Viridiplantae</taxon>
        <taxon>Streptophyta</taxon>
        <taxon>Embryophyta</taxon>
        <taxon>Tracheophyta</taxon>
        <taxon>Spermatophyta</taxon>
        <taxon>Magnoliopsida</taxon>
        <taxon>eudicotyledons</taxon>
        <taxon>Gunneridae</taxon>
        <taxon>Pentapetalae</taxon>
        <taxon>asterids</taxon>
        <taxon>lamiids</taxon>
        <taxon>Solanales</taxon>
        <taxon>Solanaceae</taxon>
        <taxon>Solanoideae</taxon>
        <taxon>Hyoscyameae</taxon>
        <taxon>Anisodus</taxon>
    </lineage>
</organism>
<feature type="domain" description="Glycosyltransferase N-terminal" evidence="6">
    <location>
        <begin position="19"/>
        <end position="262"/>
    </location>
</feature>
<dbReference type="OrthoDB" id="5835829at2759"/>
<dbReference type="EMBL" id="JAJAGQ010000022">
    <property type="protein sequence ID" value="KAJ8529127.1"/>
    <property type="molecule type" value="Genomic_DNA"/>
</dbReference>
<evidence type="ECO:0000313" key="7">
    <source>
        <dbReference type="EMBL" id="KAJ8529127.1"/>
    </source>
</evidence>
<evidence type="ECO:0000256" key="3">
    <source>
        <dbReference type="ARBA" id="ARBA00022679"/>
    </source>
</evidence>
<dbReference type="InterPro" id="IPR058980">
    <property type="entry name" value="Glyco_transf_N"/>
</dbReference>
<dbReference type="Pfam" id="PF26168">
    <property type="entry name" value="Glyco_transf_N"/>
    <property type="match status" value="1"/>
</dbReference>
<evidence type="ECO:0000256" key="1">
    <source>
        <dbReference type="ARBA" id="ARBA00009995"/>
    </source>
</evidence>
<dbReference type="AlphaFoldDB" id="A0A9Q1L547"/>
<keyword evidence="8" id="KW-1185">Reference proteome</keyword>
<dbReference type="InterPro" id="IPR035595">
    <property type="entry name" value="UDP_glycos_trans_CS"/>
</dbReference>
<evidence type="ECO:0000256" key="2">
    <source>
        <dbReference type="ARBA" id="ARBA00022676"/>
    </source>
</evidence>
<dbReference type="InterPro" id="IPR002213">
    <property type="entry name" value="UDP_glucos_trans"/>
</dbReference>
<dbReference type="GO" id="GO:0016138">
    <property type="term" value="P:glycoside biosynthetic process"/>
    <property type="evidence" value="ECO:0007669"/>
    <property type="project" value="UniProtKB-ARBA"/>
</dbReference>
<dbReference type="GO" id="GO:0008194">
    <property type="term" value="F:UDP-glycosyltransferase activity"/>
    <property type="evidence" value="ECO:0007669"/>
    <property type="project" value="InterPro"/>
</dbReference>
<evidence type="ECO:0000313" key="8">
    <source>
        <dbReference type="Proteomes" id="UP001152561"/>
    </source>
</evidence>
<gene>
    <name evidence="7" type="ORF">K7X08_035962</name>
</gene>
<dbReference type="Pfam" id="PF00201">
    <property type="entry name" value="UDPGT"/>
    <property type="match status" value="1"/>
</dbReference>
<dbReference type="CDD" id="cd03784">
    <property type="entry name" value="GT1_Gtf-like"/>
    <property type="match status" value="1"/>
</dbReference>
<dbReference type="PANTHER" id="PTHR48044">
    <property type="entry name" value="GLYCOSYLTRANSFERASE"/>
    <property type="match status" value="1"/>
</dbReference>
<comment type="similarity">
    <text evidence="1 4">Belongs to the UDP-glycosyltransferase family.</text>
</comment>
<name>A0A9Q1L547_9SOLA</name>
<accession>A0A9Q1L547</accession>
<keyword evidence="2 4" id="KW-0328">Glycosyltransferase</keyword>
<dbReference type="Gene3D" id="3.40.50.2000">
    <property type="entry name" value="Glycogen Phosphorylase B"/>
    <property type="match status" value="2"/>
</dbReference>
<dbReference type="EC" id="2.4.1.-" evidence="5"/>
<proteinExistence type="inferred from homology"/>
<dbReference type="PROSITE" id="PS00375">
    <property type="entry name" value="UDPGT"/>
    <property type="match status" value="1"/>
</dbReference>
<comment type="caution">
    <text evidence="7">The sequence shown here is derived from an EMBL/GenBank/DDBJ whole genome shotgun (WGS) entry which is preliminary data.</text>
</comment>
<dbReference type="PANTHER" id="PTHR48044:SF40">
    <property type="entry name" value="ZEATIN O-GLUCOSYLTRANSFERASE-LIKE"/>
    <property type="match status" value="1"/>
</dbReference>
<keyword evidence="3 4" id="KW-0808">Transferase</keyword>